<dbReference type="EMBL" id="MCGO01000024">
    <property type="protein sequence ID" value="ORY43749.1"/>
    <property type="molecule type" value="Genomic_DNA"/>
</dbReference>
<organism evidence="2 3">
    <name type="scientific">Rhizoclosmatium globosum</name>
    <dbReference type="NCBI Taxonomy" id="329046"/>
    <lineage>
        <taxon>Eukaryota</taxon>
        <taxon>Fungi</taxon>
        <taxon>Fungi incertae sedis</taxon>
        <taxon>Chytridiomycota</taxon>
        <taxon>Chytridiomycota incertae sedis</taxon>
        <taxon>Chytridiomycetes</taxon>
        <taxon>Chytridiales</taxon>
        <taxon>Chytriomycetaceae</taxon>
        <taxon>Rhizoclosmatium</taxon>
    </lineage>
</organism>
<feature type="compositionally biased region" description="Acidic residues" evidence="1">
    <location>
        <begin position="92"/>
        <end position="104"/>
    </location>
</feature>
<protein>
    <submittedName>
        <fullName evidence="2">Uncharacterized protein</fullName>
    </submittedName>
</protein>
<feature type="region of interest" description="Disordered" evidence="1">
    <location>
        <begin position="158"/>
        <end position="228"/>
    </location>
</feature>
<reference evidence="2 3" key="1">
    <citation type="submission" date="2016-07" db="EMBL/GenBank/DDBJ databases">
        <title>Pervasive Adenine N6-methylation of Active Genes in Fungi.</title>
        <authorList>
            <consortium name="DOE Joint Genome Institute"/>
            <person name="Mondo S.J."/>
            <person name="Dannebaum R.O."/>
            <person name="Kuo R.C."/>
            <person name="Labutti K."/>
            <person name="Haridas S."/>
            <person name="Kuo A."/>
            <person name="Salamov A."/>
            <person name="Ahrendt S.R."/>
            <person name="Lipzen A."/>
            <person name="Sullivan W."/>
            <person name="Andreopoulos W.B."/>
            <person name="Clum A."/>
            <person name="Lindquist E."/>
            <person name="Daum C."/>
            <person name="Ramamoorthy G.K."/>
            <person name="Gryganskyi A."/>
            <person name="Culley D."/>
            <person name="Magnuson J.K."/>
            <person name="James T.Y."/>
            <person name="O'Malley M.A."/>
            <person name="Stajich J.E."/>
            <person name="Spatafora J.W."/>
            <person name="Visel A."/>
            <person name="Grigoriev I.V."/>
        </authorList>
    </citation>
    <scope>NUCLEOTIDE SEQUENCE [LARGE SCALE GENOMIC DNA]</scope>
    <source>
        <strain evidence="2 3">JEL800</strain>
    </source>
</reference>
<evidence type="ECO:0000313" key="3">
    <source>
        <dbReference type="Proteomes" id="UP000193642"/>
    </source>
</evidence>
<proteinExistence type="predicted"/>
<sequence length="228" mass="25382">MIHGVYGSVFKVPGLSKLPVEQQTQIMKKWLEAAGLDFKEELDRVGDGENGDEVDKEKAGDVNESVNSKKRAVEEDNNTTTNKRLKTGAENIDAEDDEWVDEECLVEKSDTNINNDINSKAENSENPEIEAGGENTKAARVEKVTESLLKEIDIMVEDVVMGDESDQVPSKKEKNRKKDKKDKKSKEDKHGAMDEKEKGEMKVKKEKKKDKKEKAAIEVAGEGVAMSA</sequence>
<feature type="compositionally biased region" description="Basic and acidic residues" evidence="1">
    <location>
        <begin position="182"/>
        <end position="203"/>
    </location>
</feature>
<gene>
    <name evidence="2" type="ORF">BCR33DRAFT_785569</name>
</gene>
<comment type="caution">
    <text evidence="2">The sequence shown here is derived from an EMBL/GenBank/DDBJ whole genome shotgun (WGS) entry which is preliminary data.</text>
</comment>
<accession>A0A1Y2C9P7</accession>
<dbReference type="AlphaFoldDB" id="A0A1Y2C9P7"/>
<feature type="region of interest" description="Disordered" evidence="1">
    <location>
        <begin position="42"/>
        <end position="138"/>
    </location>
</feature>
<evidence type="ECO:0000313" key="2">
    <source>
        <dbReference type="EMBL" id="ORY43749.1"/>
    </source>
</evidence>
<evidence type="ECO:0000256" key="1">
    <source>
        <dbReference type="SAM" id="MobiDB-lite"/>
    </source>
</evidence>
<keyword evidence="3" id="KW-1185">Reference proteome</keyword>
<feature type="compositionally biased region" description="Polar residues" evidence="1">
    <location>
        <begin position="111"/>
        <end position="126"/>
    </location>
</feature>
<feature type="compositionally biased region" description="Basic and acidic residues" evidence="1">
    <location>
        <begin position="42"/>
        <end position="61"/>
    </location>
</feature>
<dbReference type="Proteomes" id="UP000193642">
    <property type="component" value="Unassembled WGS sequence"/>
</dbReference>
<name>A0A1Y2C9P7_9FUNG</name>